<organism evidence="1 2">
    <name type="scientific">Clitoria ternatea</name>
    <name type="common">Butterfly pea</name>
    <dbReference type="NCBI Taxonomy" id="43366"/>
    <lineage>
        <taxon>Eukaryota</taxon>
        <taxon>Viridiplantae</taxon>
        <taxon>Streptophyta</taxon>
        <taxon>Embryophyta</taxon>
        <taxon>Tracheophyta</taxon>
        <taxon>Spermatophyta</taxon>
        <taxon>Magnoliopsida</taxon>
        <taxon>eudicotyledons</taxon>
        <taxon>Gunneridae</taxon>
        <taxon>Pentapetalae</taxon>
        <taxon>rosids</taxon>
        <taxon>fabids</taxon>
        <taxon>Fabales</taxon>
        <taxon>Fabaceae</taxon>
        <taxon>Papilionoideae</taxon>
        <taxon>50 kb inversion clade</taxon>
        <taxon>NPAAA clade</taxon>
        <taxon>indigoferoid/millettioid clade</taxon>
        <taxon>Phaseoleae</taxon>
        <taxon>Clitoria</taxon>
    </lineage>
</organism>
<evidence type="ECO:0000313" key="1">
    <source>
        <dbReference type="EMBL" id="KAK7264791.1"/>
    </source>
</evidence>
<gene>
    <name evidence="1" type="ORF">RJT34_32402</name>
</gene>
<evidence type="ECO:0000313" key="2">
    <source>
        <dbReference type="Proteomes" id="UP001359559"/>
    </source>
</evidence>
<dbReference type="AlphaFoldDB" id="A0AAN9I9F4"/>
<keyword evidence="2" id="KW-1185">Reference proteome</keyword>
<protein>
    <submittedName>
        <fullName evidence="1">Uncharacterized protein</fullName>
    </submittedName>
</protein>
<name>A0AAN9I9F4_CLITE</name>
<comment type="caution">
    <text evidence="1">The sequence shown here is derived from an EMBL/GenBank/DDBJ whole genome shotgun (WGS) entry which is preliminary data.</text>
</comment>
<dbReference type="Proteomes" id="UP001359559">
    <property type="component" value="Unassembled WGS sequence"/>
</dbReference>
<sequence length="75" mass="8609">MEELVLFSLCFCFFHFYPSHRHWISSLSDDEHTWEGEIFSSCKSRAGSVLQGIWNSGCMEGVCISKKENGKDKSK</sequence>
<reference evidence="1 2" key="1">
    <citation type="submission" date="2024-01" db="EMBL/GenBank/DDBJ databases">
        <title>The genomes of 5 underutilized Papilionoideae crops provide insights into root nodulation and disease resistance.</title>
        <authorList>
            <person name="Yuan L."/>
        </authorList>
    </citation>
    <scope>NUCLEOTIDE SEQUENCE [LARGE SCALE GENOMIC DNA]</scope>
    <source>
        <strain evidence="1">LY-2023</strain>
        <tissue evidence="1">Leaf</tissue>
    </source>
</reference>
<dbReference type="EMBL" id="JAYKXN010000008">
    <property type="protein sequence ID" value="KAK7264791.1"/>
    <property type="molecule type" value="Genomic_DNA"/>
</dbReference>
<accession>A0AAN9I9F4</accession>
<proteinExistence type="predicted"/>